<protein>
    <submittedName>
        <fullName evidence="1">Uncharacterized protein</fullName>
    </submittedName>
</protein>
<evidence type="ECO:0000313" key="1">
    <source>
        <dbReference type="EMBL" id="SBP88910.1"/>
    </source>
</evidence>
<name>A0A238D6X9_THIDL</name>
<keyword evidence="2" id="KW-1185">Reference proteome</keyword>
<dbReference type="AlphaFoldDB" id="A0A238D6X9"/>
<dbReference type="Proteomes" id="UP000214566">
    <property type="component" value="Unassembled WGS sequence"/>
</dbReference>
<accession>A0A238D6X9</accession>
<sequence>MRNGWLVKAARQSAAARSWEERPLLAGTGGAGRKPGWLGLDAGGEAGAGGSAAACPAVAHSRQATRAHVWAGAGTKRDA</sequence>
<proteinExistence type="predicted"/>
<gene>
    <name evidence="1" type="ORF">THIARS_70530</name>
</gene>
<reference evidence="1 2" key="1">
    <citation type="submission" date="2016-06" db="EMBL/GenBank/DDBJ databases">
        <authorList>
            <person name="Kjaerup R.B."/>
            <person name="Dalgaard T.S."/>
            <person name="Juul-Madsen H.R."/>
        </authorList>
    </citation>
    <scope>NUCLEOTIDE SEQUENCE [LARGE SCALE GENOMIC DNA]</scope>
    <source>
        <strain evidence="1 2">DSM 16361</strain>
    </source>
</reference>
<dbReference type="EMBL" id="FLMQ01000056">
    <property type="protein sequence ID" value="SBP88910.1"/>
    <property type="molecule type" value="Genomic_DNA"/>
</dbReference>
<organism evidence="1 2">
    <name type="scientific">Thiomonas delicata</name>
    <name type="common">Thiomonas cuprina</name>
    <dbReference type="NCBI Taxonomy" id="364030"/>
    <lineage>
        <taxon>Bacteria</taxon>
        <taxon>Pseudomonadati</taxon>
        <taxon>Pseudomonadota</taxon>
        <taxon>Betaproteobacteria</taxon>
        <taxon>Burkholderiales</taxon>
        <taxon>Thiomonas</taxon>
    </lineage>
</organism>
<evidence type="ECO:0000313" key="2">
    <source>
        <dbReference type="Proteomes" id="UP000214566"/>
    </source>
</evidence>